<dbReference type="SUPFAM" id="SSF100950">
    <property type="entry name" value="NagB/RpiA/CoA transferase-like"/>
    <property type="match status" value="1"/>
</dbReference>
<dbReference type="PANTHER" id="PTHR43682:SF1">
    <property type="entry name" value="LACTATE UTILIZATION PROTEIN C"/>
    <property type="match status" value="1"/>
</dbReference>
<dbReference type="Proteomes" id="UP001597102">
    <property type="component" value="Unassembled WGS sequence"/>
</dbReference>
<accession>A0ABW3JBE9</accession>
<organism evidence="2 3">
    <name type="scientific">Methyloligella solikamskensis</name>
    <dbReference type="NCBI Taxonomy" id="1177756"/>
    <lineage>
        <taxon>Bacteria</taxon>
        <taxon>Pseudomonadati</taxon>
        <taxon>Pseudomonadota</taxon>
        <taxon>Alphaproteobacteria</taxon>
        <taxon>Hyphomicrobiales</taxon>
        <taxon>Hyphomicrobiaceae</taxon>
        <taxon>Methyloligella</taxon>
    </lineage>
</organism>
<dbReference type="InterPro" id="IPR037171">
    <property type="entry name" value="NagB/RpiA_transferase-like"/>
</dbReference>
<protein>
    <submittedName>
        <fullName evidence="2">Lactate utilization protein C</fullName>
    </submittedName>
</protein>
<proteinExistence type="predicted"/>
<dbReference type="RefSeq" id="WP_379090090.1">
    <property type="nucleotide sequence ID" value="NZ_JBHTJO010000001.1"/>
</dbReference>
<comment type="caution">
    <text evidence="2">The sequence shown here is derived from an EMBL/GenBank/DDBJ whole genome shotgun (WGS) entry which is preliminary data.</text>
</comment>
<dbReference type="PANTHER" id="PTHR43682">
    <property type="entry name" value="LACTATE UTILIZATION PROTEIN C"/>
    <property type="match status" value="1"/>
</dbReference>
<reference evidence="3" key="1">
    <citation type="journal article" date="2019" name="Int. J. Syst. Evol. Microbiol.">
        <title>The Global Catalogue of Microorganisms (GCM) 10K type strain sequencing project: providing services to taxonomists for standard genome sequencing and annotation.</title>
        <authorList>
            <consortium name="The Broad Institute Genomics Platform"/>
            <consortium name="The Broad Institute Genome Sequencing Center for Infectious Disease"/>
            <person name="Wu L."/>
            <person name="Ma J."/>
        </authorList>
    </citation>
    <scope>NUCLEOTIDE SEQUENCE [LARGE SCALE GENOMIC DNA]</scope>
    <source>
        <strain evidence="3">CCUG 61697</strain>
    </source>
</reference>
<keyword evidence="3" id="KW-1185">Reference proteome</keyword>
<dbReference type="EMBL" id="JBHTJO010000001">
    <property type="protein sequence ID" value="MFD0987787.1"/>
    <property type="molecule type" value="Genomic_DNA"/>
</dbReference>
<dbReference type="Gene3D" id="3.40.50.10420">
    <property type="entry name" value="NagB/RpiA/CoA transferase-like"/>
    <property type="match status" value="1"/>
</dbReference>
<evidence type="ECO:0000313" key="3">
    <source>
        <dbReference type="Proteomes" id="UP001597102"/>
    </source>
</evidence>
<feature type="domain" description="LUD" evidence="1">
    <location>
        <begin position="118"/>
        <end position="214"/>
    </location>
</feature>
<evidence type="ECO:0000259" key="1">
    <source>
        <dbReference type="Pfam" id="PF02589"/>
    </source>
</evidence>
<gene>
    <name evidence="2" type="ORF">ACFQ2F_11840</name>
</gene>
<name>A0ABW3JBE9_9HYPH</name>
<sequence>MSERSRDHILSRIRNAVGEGSADRASRAELEGRLASPQSGPLPALDDDGVSRFIAKAEGNGLTVEPIVSLDLLVPAVGRVMSDAGVSTDISIAPALADLPWPEPWLANIGAGRFEEHISVTLAAAGIAETGSVIFRSGPDSPATLNFLPDIHVVVLRTADIVTYPEEAWQRFRDESNGWPRAMNVIAGPSRTADVGGIIVRPAHGPKAVHLLLVGND</sequence>
<evidence type="ECO:0000313" key="2">
    <source>
        <dbReference type="EMBL" id="MFD0987787.1"/>
    </source>
</evidence>
<dbReference type="InterPro" id="IPR003741">
    <property type="entry name" value="LUD_dom"/>
</dbReference>
<dbReference type="InterPro" id="IPR024185">
    <property type="entry name" value="FTHF_cligase-like_sf"/>
</dbReference>
<dbReference type="Pfam" id="PF02589">
    <property type="entry name" value="LUD_dom"/>
    <property type="match status" value="1"/>
</dbReference>